<dbReference type="GO" id="GO:0033539">
    <property type="term" value="P:fatty acid beta-oxidation using acyl-CoA dehydrogenase"/>
    <property type="evidence" value="ECO:0007669"/>
    <property type="project" value="TreeGrafter"/>
</dbReference>
<dbReference type="PANTHER" id="PTHR48083:SF20">
    <property type="entry name" value="LONG-CHAIN SPECIFIC ACYL-COA DEHYDROGENASE, MITOCHONDRIAL"/>
    <property type="match status" value="1"/>
</dbReference>
<dbReference type="Gene3D" id="2.40.110.10">
    <property type="entry name" value="Butyryl-CoA Dehydrogenase, subunit A, domain 2"/>
    <property type="match status" value="1"/>
</dbReference>
<dbReference type="InterPro" id="IPR009100">
    <property type="entry name" value="AcylCoA_DH/oxidase_NM_dom_sf"/>
</dbReference>
<feature type="domain" description="Acyl-CoA dehydrogenase/oxidase N-terminal" evidence="13">
    <location>
        <begin position="13"/>
        <end position="124"/>
    </location>
</feature>
<evidence type="ECO:0000256" key="9">
    <source>
        <dbReference type="ARBA" id="ARBA00042660"/>
    </source>
</evidence>
<keyword evidence="5 10" id="KW-0274">FAD</keyword>
<dbReference type="FunFam" id="2.40.110.10:FF:000002">
    <property type="entry name" value="Acyl-CoA dehydrogenase fadE12"/>
    <property type="match status" value="1"/>
</dbReference>
<comment type="pathway">
    <text evidence="2">Siderophore biosynthesis; mycobactin biosynthesis.</text>
</comment>
<dbReference type="GO" id="GO:0050660">
    <property type="term" value="F:flavin adenine dinucleotide binding"/>
    <property type="evidence" value="ECO:0007669"/>
    <property type="project" value="InterPro"/>
</dbReference>
<keyword evidence="6 10" id="KW-0560">Oxidoreductase</keyword>
<evidence type="ECO:0000256" key="5">
    <source>
        <dbReference type="ARBA" id="ARBA00022827"/>
    </source>
</evidence>
<protein>
    <recommendedName>
        <fullName evidence="8">Acyl-[acyl-carrier-protein] dehydrogenase MbtN</fullName>
    </recommendedName>
    <alternativeName>
        <fullName evidence="9">Mycobactin synthase protein N</fullName>
    </alternativeName>
</protein>
<proteinExistence type="inferred from homology"/>
<sequence>MGGLPVQRAIFDDSHLAFARMVRDLLDKEVEPYALAWEEEQAIPASLYRTLGTAGIFGTQIPEEFGGAGESSFTYNAVVLEEIARGSVLLGPATLHHNVVIPYFLHYATHEQQRRWLPGMASGELMGAIAMTEPGGGSDLAGLRTTAVLEGDHYRLNGAKTFITGGANAGLIIVVARTGSGADRRDGLTLLVVENGMPGFERGRKLRKLGLHAQDTVELFFTDVRVPVRNVLGEPGEAFRYLTGNLPQERLAIAVGSMAMAESILADTVAYVGDRQVFGQRLSSMQNTKFVLAGLAAQLEAGRCLVDRAISEHNNGTLTGADAAKVKLFATELQGRVADECLQLFGGYGYMTEYRIARRFTDARITRVYGGSSEIMKTIIAKSMGLR</sequence>
<evidence type="ECO:0000256" key="4">
    <source>
        <dbReference type="ARBA" id="ARBA00022630"/>
    </source>
</evidence>
<dbReference type="GO" id="GO:0003995">
    <property type="term" value="F:acyl-CoA dehydrogenase activity"/>
    <property type="evidence" value="ECO:0007669"/>
    <property type="project" value="InterPro"/>
</dbReference>
<dbReference type="SUPFAM" id="SSF56645">
    <property type="entry name" value="Acyl-CoA dehydrogenase NM domain-like"/>
    <property type="match status" value="1"/>
</dbReference>
<gene>
    <name evidence="14" type="ORF">GA0074695_4765</name>
</gene>
<comment type="function">
    <text evidence="7">Catalyzes the dehydrogenation at the alpha-beta position of ACP-bound acyl chains. This results in the introduction of a double bond in the lipidic chain, which is further transferred to the epsilon-amino group of lysine residue in the mycobactin core by MbtK.</text>
</comment>
<name>A0A1C4YVZ8_MICVI</name>
<evidence type="ECO:0000256" key="10">
    <source>
        <dbReference type="RuleBase" id="RU362125"/>
    </source>
</evidence>
<evidence type="ECO:0000259" key="13">
    <source>
        <dbReference type="Pfam" id="PF02771"/>
    </source>
</evidence>
<dbReference type="EMBL" id="LT607411">
    <property type="protein sequence ID" value="SCF24826.1"/>
    <property type="molecule type" value="Genomic_DNA"/>
</dbReference>
<dbReference type="InterPro" id="IPR006089">
    <property type="entry name" value="Acyl-CoA_DH_CS"/>
</dbReference>
<evidence type="ECO:0000256" key="1">
    <source>
        <dbReference type="ARBA" id="ARBA00001974"/>
    </source>
</evidence>
<dbReference type="Gene3D" id="1.20.140.10">
    <property type="entry name" value="Butyryl-CoA Dehydrogenase, subunit A, domain 3"/>
    <property type="match status" value="1"/>
</dbReference>
<comment type="cofactor">
    <cofactor evidence="1 10">
        <name>FAD</name>
        <dbReference type="ChEBI" id="CHEBI:57692"/>
    </cofactor>
</comment>
<dbReference type="Pfam" id="PF02771">
    <property type="entry name" value="Acyl-CoA_dh_N"/>
    <property type="match status" value="1"/>
</dbReference>
<dbReference type="Proteomes" id="UP000198242">
    <property type="component" value="Chromosome I"/>
</dbReference>
<evidence type="ECO:0000256" key="7">
    <source>
        <dbReference type="ARBA" id="ARBA00037085"/>
    </source>
</evidence>
<dbReference type="InterPro" id="IPR013786">
    <property type="entry name" value="AcylCoA_DH/ox_N"/>
</dbReference>
<evidence type="ECO:0000313" key="15">
    <source>
        <dbReference type="Proteomes" id="UP000198242"/>
    </source>
</evidence>
<dbReference type="SUPFAM" id="SSF47203">
    <property type="entry name" value="Acyl-CoA dehydrogenase C-terminal domain-like"/>
    <property type="match status" value="1"/>
</dbReference>
<dbReference type="InterPro" id="IPR050741">
    <property type="entry name" value="Acyl-CoA_dehydrogenase"/>
</dbReference>
<comment type="similarity">
    <text evidence="3 10">Belongs to the acyl-CoA dehydrogenase family.</text>
</comment>
<keyword evidence="4 10" id="KW-0285">Flavoprotein</keyword>
<feature type="domain" description="Acyl-CoA dehydrogenase/oxidase C-terminal" evidence="11">
    <location>
        <begin position="239"/>
        <end position="384"/>
    </location>
</feature>
<evidence type="ECO:0000256" key="3">
    <source>
        <dbReference type="ARBA" id="ARBA00009347"/>
    </source>
</evidence>
<dbReference type="Gene3D" id="1.10.540.10">
    <property type="entry name" value="Acyl-CoA dehydrogenase/oxidase, N-terminal domain"/>
    <property type="match status" value="1"/>
</dbReference>
<dbReference type="InterPro" id="IPR046373">
    <property type="entry name" value="Acyl-CoA_Oxase/DH_mid-dom_sf"/>
</dbReference>
<evidence type="ECO:0000256" key="2">
    <source>
        <dbReference type="ARBA" id="ARBA00005102"/>
    </source>
</evidence>
<feature type="domain" description="Acyl-CoA oxidase/dehydrogenase middle" evidence="12">
    <location>
        <begin position="128"/>
        <end position="224"/>
    </location>
</feature>
<dbReference type="PROSITE" id="PS00073">
    <property type="entry name" value="ACYL_COA_DH_2"/>
    <property type="match status" value="1"/>
</dbReference>
<dbReference type="InterPro" id="IPR036250">
    <property type="entry name" value="AcylCo_DH-like_C"/>
</dbReference>
<dbReference type="Pfam" id="PF00441">
    <property type="entry name" value="Acyl-CoA_dh_1"/>
    <property type="match status" value="1"/>
</dbReference>
<evidence type="ECO:0000259" key="11">
    <source>
        <dbReference type="Pfam" id="PF00441"/>
    </source>
</evidence>
<evidence type="ECO:0000256" key="6">
    <source>
        <dbReference type="ARBA" id="ARBA00023002"/>
    </source>
</evidence>
<dbReference type="InterPro" id="IPR006091">
    <property type="entry name" value="Acyl-CoA_Oxase/DH_mid-dom"/>
</dbReference>
<dbReference type="FunFam" id="1.20.140.10:FF:000001">
    <property type="entry name" value="Acyl-CoA dehydrogenase"/>
    <property type="match status" value="1"/>
</dbReference>
<organism evidence="14 15">
    <name type="scientific">Micromonospora viridifaciens</name>
    <dbReference type="NCBI Taxonomy" id="1881"/>
    <lineage>
        <taxon>Bacteria</taxon>
        <taxon>Bacillati</taxon>
        <taxon>Actinomycetota</taxon>
        <taxon>Actinomycetes</taxon>
        <taxon>Micromonosporales</taxon>
        <taxon>Micromonosporaceae</taxon>
        <taxon>Micromonospora</taxon>
    </lineage>
</organism>
<dbReference type="InterPro" id="IPR037069">
    <property type="entry name" value="AcylCoA_DH/ox_N_sf"/>
</dbReference>
<evidence type="ECO:0000256" key="8">
    <source>
        <dbReference type="ARBA" id="ARBA00040394"/>
    </source>
</evidence>
<dbReference type="Pfam" id="PF02770">
    <property type="entry name" value="Acyl-CoA_dh_M"/>
    <property type="match status" value="1"/>
</dbReference>
<keyword evidence="15" id="KW-1185">Reference proteome</keyword>
<evidence type="ECO:0000313" key="14">
    <source>
        <dbReference type="EMBL" id="SCF24826.1"/>
    </source>
</evidence>
<dbReference type="GO" id="GO:0005737">
    <property type="term" value="C:cytoplasm"/>
    <property type="evidence" value="ECO:0007669"/>
    <property type="project" value="TreeGrafter"/>
</dbReference>
<reference evidence="15" key="1">
    <citation type="submission" date="2016-06" db="EMBL/GenBank/DDBJ databases">
        <authorList>
            <person name="Varghese N."/>
            <person name="Submissions Spin"/>
        </authorList>
    </citation>
    <scope>NUCLEOTIDE SEQUENCE [LARGE SCALE GENOMIC DNA]</scope>
    <source>
        <strain evidence="15">DSM 43909</strain>
    </source>
</reference>
<evidence type="ECO:0000259" key="12">
    <source>
        <dbReference type="Pfam" id="PF02770"/>
    </source>
</evidence>
<dbReference type="PANTHER" id="PTHR48083">
    <property type="entry name" value="MEDIUM-CHAIN SPECIFIC ACYL-COA DEHYDROGENASE, MITOCHONDRIAL-RELATED"/>
    <property type="match status" value="1"/>
</dbReference>
<accession>A0A1C4YVZ8</accession>
<dbReference type="AlphaFoldDB" id="A0A1C4YVZ8"/>
<dbReference type="InterPro" id="IPR009075">
    <property type="entry name" value="AcylCo_DH/oxidase_C"/>
</dbReference>
<dbReference type="PROSITE" id="PS00072">
    <property type="entry name" value="ACYL_COA_DH_1"/>
    <property type="match status" value="1"/>
</dbReference>